<evidence type="ECO:0000313" key="1">
    <source>
        <dbReference type="EMBL" id="MFC0533394.1"/>
    </source>
</evidence>
<gene>
    <name evidence="1" type="ORF">ACFFIA_37900</name>
</gene>
<dbReference type="InterPro" id="IPR001753">
    <property type="entry name" value="Enoyl-CoA_hydra/iso"/>
</dbReference>
<dbReference type="InterPro" id="IPR029045">
    <property type="entry name" value="ClpP/crotonase-like_dom_sf"/>
</dbReference>
<dbReference type="PANTHER" id="PTHR43459">
    <property type="entry name" value="ENOYL-COA HYDRATASE"/>
    <property type="match status" value="1"/>
</dbReference>
<dbReference type="Gene3D" id="3.90.226.10">
    <property type="entry name" value="2-enoyl-CoA Hydratase, Chain A, domain 1"/>
    <property type="match status" value="1"/>
</dbReference>
<name>A0ABV6MFM5_9ACTN</name>
<keyword evidence="2" id="KW-1185">Reference proteome</keyword>
<comment type="caution">
    <text evidence="1">The sequence shown here is derived from an EMBL/GenBank/DDBJ whole genome shotgun (WGS) entry which is preliminary data.</text>
</comment>
<dbReference type="Pfam" id="PF00378">
    <property type="entry name" value="ECH_1"/>
    <property type="match status" value="1"/>
</dbReference>
<accession>A0ABV6MFM5</accession>
<protein>
    <submittedName>
        <fullName evidence="1">Enoyl-CoA hydratase/isomerase family protein</fullName>
    </submittedName>
</protein>
<dbReference type="SUPFAM" id="SSF52096">
    <property type="entry name" value="ClpP/crotonase"/>
    <property type="match status" value="1"/>
</dbReference>
<reference evidence="1 2" key="1">
    <citation type="submission" date="2024-09" db="EMBL/GenBank/DDBJ databases">
        <authorList>
            <person name="Sun Q."/>
            <person name="Mori K."/>
        </authorList>
    </citation>
    <scope>NUCLEOTIDE SEQUENCE [LARGE SCALE GENOMIC DNA]</scope>
    <source>
        <strain evidence="1 2">TBRC 3947</strain>
    </source>
</reference>
<sequence length="248" mass="26043">MGVEMTVEGPWAQVTLDWPEKRNALAPPDAVRLAEALVEAGKCAVSAVLLTGNGAFCSGGDLRTFAEIGRGGVPEQIATIVYGKIQAVVRALRDCPVPTIAAVDGAAVGLGMDLALACDMRFVGERGWLRQGWGRAGLIAAGGGGFFLAQHGDTLPWTLLASQERLDSSQAAALGLAEAAPGEAIAAARARAQELAEVPEQALRGYVALHRSVRWPPQSYLDECARRQAELICSEQFGVRAREILGAA</sequence>
<dbReference type="Proteomes" id="UP001589867">
    <property type="component" value="Unassembled WGS sequence"/>
</dbReference>
<dbReference type="CDD" id="cd06558">
    <property type="entry name" value="crotonase-like"/>
    <property type="match status" value="1"/>
</dbReference>
<evidence type="ECO:0000313" key="2">
    <source>
        <dbReference type="Proteomes" id="UP001589867"/>
    </source>
</evidence>
<dbReference type="PANTHER" id="PTHR43459:SF1">
    <property type="entry name" value="EG:BACN32G11.4 PROTEIN"/>
    <property type="match status" value="1"/>
</dbReference>
<organism evidence="1 2">
    <name type="scientific">Phytohabitans kaempferiae</name>
    <dbReference type="NCBI Taxonomy" id="1620943"/>
    <lineage>
        <taxon>Bacteria</taxon>
        <taxon>Bacillati</taxon>
        <taxon>Actinomycetota</taxon>
        <taxon>Actinomycetes</taxon>
        <taxon>Micromonosporales</taxon>
        <taxon>Micromonosporaceae</taxon>
    </lineage>
</organism>
<dbReference type="RefSeq" id="WP_377260940.1">
    <property type="nucleotide sequence ID" value="NZ_JBHLUH010000083.1"/>
</dbReference>
<proteinExistence type="predicted"/>
<dbReference type="EMBL" id="JBHLUH010000083">
    <property type="protein sequence ID" value="MFC0533394.1"/>
    <property type="molecule type" value="Genomic_DNA"/>
</dbReference>